<reference evidence="1 2" key="2">
    <citation type="submission" date="2017-10" db="EMBL/GenBank/DDBJ databases">
        <title>Extensive intraspecific genome diversity in a model arbuscular mycorrhizal fungus.</title>
        <authorList>
            <person name="Chen E.C.H."/>
            <person name="Morin E."/>
            <person name="Baudet D."/>
            <person name="Noel J."/>
            <person name="Ndikumana S."/>
            <person name="Charron P."/>
            <person name="St-Onge C."/>
            <person name="Giorgi J."/>
            <person name="Grigoriev I.V."/>
            <person name="Roux C."/>
            <person name="Martin F.M."/>
            <person name="Corradi N."/>
        </authorList>
    </citation>
    <scope>NUCLEOTIDE SEQUENCE [LARGE SCALE GENOMIC DNA]</scope>
    <source>
        <strain evidence="1 2">C2</strain>
    </source>
</reference>
<comment type="caution">
    <text evidence="1">The sequence shown here is derived from an EMBL/GenBank/DDBJ whole genome shotgun (WGS) entry which is preliminary data.</text>
</comment>
<organism evidence="1 2">
    <name type="scientific">Rhizophagus irregularis</name>
    <dbReference type="NCBI Taxonomy" id="588596"/>
    <lineage>
        <taxon>Eukaryota</taxon>
        <taxon>Fungi</taxon>
        <taxon>Fungi incertae sedis</taxon>
        <taxon>Mucoromycota</taxon>
        <taxon>Glomeromycotina</taxon>
        <taxon>Glomeromycetes</taxon>
        <taxon>Glomerales</taxon>
        <taxon>Glomeraceae</taxon>
        <taxon>Rhizophagus</taxon>
    </lineage>
</organism>
<sequence>MKNEGTNPETSTSYFFTEYDKASLKFSEHLELTQEFIEVVEKAIKSQDPVEEFEEFKQITDKFGQFIPTEVILSG</sequence>
<protein>
    <submittedName>
        <fullName evidence="1">Uncharacterized protein</fullName>
    </submittedName>
</protein>
<gene>
    <name evidence="1" type="ORF">RhiirC2_761392</name>
</gene>
<accession>A0A2N1MGU7</accession>
<proteinExistence type="predicted"/>
<dbReference type="EMBL" id="LLXL01002434">
    <property type="protein sequence ID" value="PKK60855.1"/>
    <property type="molecule type" value="Genomic_DNA"/>
</dbReference>
<feature type="non-terminal residue" evidence="1">
    <location>
        <position position="75"/>
    </location>
</feature>
<name>A0A2N1MGU7_9GLOM</name>
<evidence type="ECO:0000313" key="1">
    <source>
        <dbReference type="EMBL" id="PKK60855.1"/>
    </source>
</evidence>
<dbReference type="AlphaFoldDB" id="A0A2N1MGU7"/>
<evidence type="ECO:0000313" key="2">
    <source>
        <dbReference type="Proteomes" id="UP000233469"/>
    </source>
</evidence>
<reference evidence="1 2" key="1">
    <citation type="submission" date="2016-04" db="EMBL/GenBank/DDBJ databases">
        <title>Genome analyses suggest a sexual origin of heterokaryosis in a supposedly ancient asexual fungus.</title>
        <authorList>
            <person name="Ropars J."/>
            <person name="Sedzielewska K."/>
            <person name="Noel J."/>
            <person name="Charron P."/>
            <person name="Farinelli L."/>
            <person name="Marton T."/>
            <person name="Kruger M."/>
            <person name="Pelin A."/>
            <person name="Brachmann A."/>
            <person name="Corradi N."/>
        </authorList>
    </citation>
    <scope>NUCLEOTIDE SEQUENCE [LARGE SCALE GENOMIC DNA]</scope>
    <source>
        <strain evidence="1 2">C2</strain>
    </source>
</reference>
<dbReference type="Proteomes" id="UP000233469">
    <property type="component" value="Unassembled WGS sequence"/>
</dbReference>